<accession>A0A4Q0AH23</accession>
<evidence type="ECO:0000313" key="2">
    <source>
        <dbReference type="EMBL" id="RWZ78462.1"/>
    </source>
</evidence>
<organism evidence="2 3">
    <name type="scientific">Candidatus Microsaccharimonas sossegonensis</name>
    <dbReference type="NCBI Taxonomy" id="2506948"/>
    <lineage>
        <taxon>Bacteria</taxon>
        <taxon>Candidatus Saccharimonadota</taxon>
        <taxon>Candidatus Saccharimonadia</taxon>
        <taxon>Candidatus Saccharimonadales</taxon>
        <taxon>Candidatus Saccharimonadaceae</taxon>
        <taxon>Candidatus Microsaccharimonas</taxon>
    </lineage>
</organism>
<proteinExistence type="predicted"/>
<name>A0A4Q0AH23_9BACT</name>
<protein>
    <submittedName>
        <fullName evidence="2">Type II secretion system protein</fullName>
    </submittedName>
</protein>
<dbReference type="PROSITE" id="PS00409">
    <property type="entry name" value="PROKAR_NTER_METHYL"/>
    <property type="match status" value="1"/>
</dbReference>
<reference evidence="2" key="1">
    <citation type="submission" date="2019-01" db="EMBL/GenBank/DDBJ databases">
        <title>Genomic signatures and co-occurrence patterns of the ultra-small Saccharimodia (Patescibacteria phylum) suggest a symbiotic lifestyle.</title>
        <authorList>
            <person name="Lemos L."/>
            <person name="Medeiros J."/>
            <person name="Andreote F."/>
            <person name="Fernandes G."/>
            <person name="Varani A."/>
            <person name="Oliveira G."/>
            <person name="Pylro V."/>
        </authorList>
    </citation>
    <scope>NUCLEOTIDE SEQUENCE [LARGE SCALE GENOMIC DNA]</scope>
    <source>
        <strain evidence="2">AMD02</strain>
    </source>
</reference>
<dbReference type="EMBL" id="SCKX01000001">
    <property type="protein sequence ID" value="RWZ78462.1"/>
    <property type="molecule type" value="Genomic_DNA"/>
</dbReference>
<comment type="caution">
    <text evidence="2">The sequence shown here is derived from an EMBL/GenBank/DDBJ whole genome shotgun (WGS) entry which is preliminary data.</text>
</comment>
<sequence length="245" mass="26278">MNHKANVNKKGFTLIELMLAMTFISMLLLTIALTIMQIATIYNKGMITKEVNQSSRTISDELSLAMRSSGTFSLSTKYIQNTWGGRLCMGQYSYIWNYGKALAAPDPSRNQYSAAAPSGNTVISGGVTRYEISLVKVPDAGGSYCVANGSGVYPKIDPTNAVELLRTGDHGLVLHNLTVTSVPSASDALSSQQLYTVSYTIGTNDLNALNSDQTLCKGPGVPGSDLNYCVVNQFTIVLRVVNGVN</sequence>
<dbReference type="InterPro" id="IPR012902">
    <property type="entry name" value="N_methyl_site"/>
</dbReference>
<evidence type="ECO:0000256" key="1">
    <source>
        <dbReference type="SAM" id="Phobius"/>
    </source>
</evidence>
<keyword evidence="1" id="KW-0812">Transmembrane</keyword>
<feature type="transmembrane region" description="Helical" evidence="1">
    <location>
        <begin position="12"/>
        <end position="36"/>
    </location>
</feature>
<keyword evidence="1" id="KW-1133">Transmembrane helix</keyword>
<keyword evidence="1" id="KW-0472">Membrane</keyword>
<gene>
    <name evidence="2" type="ORF">EOT05_01740</name>
</gene>
<dbReference type="Proteomes" id="UP000289257">
    <property type="component" value="Unassembled WGS sequence"/>
</dbReference>
<evidence type="ECO:0000313" key="3">
    <source>
        <dbReference type="Proteomes" id="UP000289257"/>
    </source>
</evidence>
<dbReference type="AlphaFoldDB" id="A0A4Q0AH23"/>
<keyword evidence="3" id="KW-1185">Reference proteome</keyword>